<sequence>MMEIDVVKTFETIGHSSYVKVTLKWRAERRYDSTLISGYRLFDAGMATFDEVVCDIAFGRMRNSKMKQFNRNTCVDATQPAKPLQKIKYPLR</sequence>
<keyword evidence="2" id="KW-1185">Reference proteome</keyword>
<dbReference type="AlphaFoldDB" id="A0AA40G1B0"/>
<dbReference type="Proteomes" id="UP001177670">
    <property type="component" value="Unassembled WGS sequence"/>
</dbReference>
<dbReference type="EMBL" id="JAHYIQ010000009">
    <property type="protein sequence ID" value="KAK1129165.1"/>
    <property type="molecule type" value="Genomic_DNA"/>
</dbReference>
<reference evidence="1" key="1">
    <citation type="submission" date="2021-10" db="EMBL/GenBank/DDBJ databases">
        <title>Melipona bicolor Genome sequencing and assembly.</title>
        <authorList>
            <person name="Araujo N.S."/>
            <person name="Arias M.C."/>
        </authorList>
    </citation>
    <scope>NUCLEOTIDE SEQUENCE</scope>
    <source>
        <strain evidence="1">USP_2M_L1-L4_2017</strain>
        <tissue evidence="1">Whole body</tissue>
    </source>
</reference>
<accession>A0AA40G1B0</accession>
<organism evidence="1 2">
    <name type="scientific">Melipona bicolor</name>
    <dbReference type="NCBI Taxonomy" id="60889"/>
    <lineage>
        <taxon>Eukaryota</taxon>
        <taxon>Metazoa</taxon>
        <taxon>Ecdysozoa</taxon>
        <taxon>Arthropoda</taxon>
        <taxon>Hexapoda</taxon>
        <taxon>Insecta</taxon>
        <taxon>Pterygota</taxon>
        <taxon>Neoptera</taxon>
        <taxon>Endopterygota</taxon>
        <taxon>Hymenoptera</taxon>
        <taxon>Apocrita</taxon>
        <taxon>Aculeata</taxon>
        <taxon>Apoidea</taxon>
        <taxon>Anthophila</taxon>
        <taxon>Apidae</taxon>
        <taxon>Melipona</taxon>
    </lineage>
</organism>
<evidence type="ECO:0000313" key="2">
    <source>
        <dbReference type="Proteomes" id="UP001177670"/>
    </source>
</evidence>
<protein>
    <submittedName>
        <fullName evidence="1">Uncharacterized protein</fullName>
    </submittedName>
</protein>
<name>A0AA40G1B0_9HYME</name>
<proteinExistence type="predicted"/>
<gene>
    <name evidence="1" type="ORF">K0M31_020295</name>
</gene>
<comment type="caution">
    <text evidence="1">The sequence shown here is derived from an EMBL/GenBank/DDBJ whole genome shotgun (WGS) entry which is preliminary data.</text>
</comment>
<evidence type="ECO:0000313" key="1">
    <source>
        <dbReference type="EMBL" id="KAK1129165.1"/>
    </source>
</evidence>
<feature type="non-terminal residue" evidence="1">
    <location>
        <position position="92"/>
    </location>
</feature>